<dbReference type="AlphaFoldDB" id="A0A562QMD0"/>
<protein>
    <submittedName>
        <fullName evidence="1">YqzH-like protein</fullName>
    </submittedName>
</protein>
<proteinExistence type="predicted"/>
<evidence type="ECO:0000313" key="1">
    <source>
        <dbReference type="EMBL" id="TWI57911.1"/>
    </source>
</evidence>
<gene>
    <name evidence="1" type="ORF">IQ10_01240</name>
</gene>
<dbReference type="RefSeq" id="WP_158639993.1">
    <property type="nucleotide sequence ID" value="NZ_VLKZ01000003.1"/>
</dbReference>
<keyword evidence="2" id="KW-1185">Reference proteome</keyword>
<organism evidence="1 2">
    <name type="scientific">Halalkalibacter nanhaiisediminis</name>
    <dbReference type="NCBI Taxonomy" id="688079"/>
    <lineage>
        <taxon>Bacteria</taxon>
        <taxon>Bacillati</taxon>
        <taxon>Bacillota</taxon>
        <taxon>Bacilli</taxon>
        <taxon>Bacillales</taxon>
        <taxon>Bacillaceae</taxon>
        <taxon>Halalkalibacter</taxon>
    </lineage>
</organism>
<reference evidence="1 2" key="1">
    <citation type="journal article" date="2015" name="Stand. Genomic Sci.">
        <title>Genomic Encyclopedia of Bacterial and Archaeal Type Strains, Phase III: the genomes of soil and plant-associated and newly described type strains.</title>
        <authorList>
            <person name="Whitman W.B."/>
            <person name="Woyke T."/>
            <person name="Klenk H.P."/>
            <person name="Zhou Y."/>
            <person name="Lilburn T.G."/>
            <person name="Beck B.J."/>
            <person name="De Vos P."/>
            <person name="Vandamme P."/>
            <person name="Eisen J.A."/>
            <person name="Garrity G."/>
            <person name="Hugenholtz P."/>
            <person name="Kyrpides N.C."/>
        </authorList>
    </citation>
    <scope>NUCLEOTIDE SEQUENCE [LARGE SCALE GENOMIC DNA]</scope>
    <source>
        <strain evidence="1 2">CGMCC 1.10116</strain>
    </source>
</reference>
<name>A0A562QMD0_9BACI</name>
<evidence type="ECO:0000313" key="2">
    <source>
        <dbReference type="Proteomes" id="UP000315711"/>
    </source>
</evidence>
<dbReference type="InterPro" id="IPR025546">
    <property type="entry name" value="YqzH"/>
</dbReference>
<dbReference type="OrthoDB" id="2941264at2"/>
<comment type="caution">
    <text evidence="1">The sequence shown here is derived from an EMBL/GenBank/DDBJ whole genome shotgun (WGS) entry which is preliminary data.</text>
</comment>
<sequence>MEQKFLQKQIRAVAKSYTEMEMGLPLSEQEEEHLLARIQKKLADGETGEVREIVHDVIYTFFTGQEED</sequence>
<dbReference type="EMBL" id="VLKZ01000003">
    <property type="protein sequence ID" value="TWI57911.1"/>
    <property type="molecule type" value="Genomic_DNA"/>
</dbReference>
<dbReference type="Pfam" id="PF14164">
    <property type="entry name" value="YqzH"/>
    <property type="match status" value="1"/>
</dbReference>
<dbReference type="Proteomes" id="UP000315711">
    <property type="component" value="Unassembled WGS sequence"/>
</dbReference>
<accession>A0A562QMD0</accession>